<name>A0ACC2H846_DALPE</name>
<dbReference type="Proteomes" id="UP001157502">
    <property type="component" value="Chromosome 5"/>
</dbReference>
<reference evidence="1" key="1">
    <citation type="submission" date="2021-05" db="EMBL/GenBank/DDBJ databases">
        <authorList>
            <person name="Pan Q."/>
            <person name="Jouanno E."/>
            <person name="Zahm M."/>
            <person name="Klopp C."/>
            <person name="Cabau C."/>
            <person name="Louis A."/>
            <person name="Berthelot C."/>
            <person name="Parey E."/>
            <person name="Roest Crollius H."/>
            <person name="Montfort J."/>
            <person name="Robinson-Rechavi M."/>
            <person name="Bouchez O."/>
            <person name="Lampietro C."/>
            <person name="Lopez Roques C."/>
            <person name="Donnadieu C."/>
            <person name="Postlethwait J."/>
            <person name="Bobe J."/>
            <person name="Dillon D."/>
            <person name="Chandos A."/>
            <person name="von Hippel F."/>
            <person name="Guiguen Y."/>
        </authorList>
    </citation>
    <scope>NUCLEOTIDE SEQUENCE</scope>
    <source>
        <strain evidence="1">YG-Jan2019</strain>
    </source>
</reference>
<comment type="caution">
    <text evidence="1">The sequence shown here is derived from an EMBL/GenBank/DDBJ whole genome shotgun (WGS) entry which is preliminary data.</text>
</comment>
<dbReference type="EMBL" id="CM055732">
    <property type="protein sequence ID" value="KAJ8011937.1"/>
    <property type="molecule type" value="Genomic_DNA"/>
</dbReference>
<protein>
    <submittedName>
        <fullName evidence="1">Uncharacterized protein</fullName>
    </submittedName>
</protein>
<evidence type="ECO:0000313" key="1">
    <source>
        <dbReference type="EMBL" id="KAJ8011937.1"/>
    </source>
</evidence>
<evidence type="ECO:0000313" key="2">
    <source>
        <dbReference type="Proteomes" id="UP001157502"/>
    </source>
</evidence>
<gene>
    <name evidence="1" type="ORF">DPEC_G00063500</name>
</gene>
<proteinExistence type="predicted"/>
<organism evidence="1 2">
    <name type="scientific">Dallia pectoralis</name>
    <name type="common">Alaska blackfish</name>
    <dbReference type="NCBI Taxonomy" id="75939"/>
    <lineage>
        <taxon>Eukaryota</taxon>
        <taxon>Metazoa</taxon>
        <taxon>Chordata</taxon>
        <taxon>Craniata</taxon>
        <taxon>Vertebrata</taxon>
        <taxon>Euteleostomi</taxon>
        <taxon>Actinopterygii</taxon>
        <taxon>Neopterygii</taxon>
        <taxon>Teleostei</taxon>
        <taxon>Protacanthopterygii</taxon>
        <taxon>Esociformes</taxon>
        <taxon>Umbridae</taxon>
        <taxon>Dallia</taxon>
    </lineage>
</organism>
<keyword evidence="2" id="KW-1185">Reference proteome</keyword>
<accession>A0ACC2H846</accession>
<sequence length="137" mass="15315">MLAISFVLFSVLKNSFGDSIIPLTTEELVQEGRNVPLSCKYDVTVYNVQWYRQYPKSRPEFLLYITPDGIIFNADPPHPRLKAAIDKGKKQADLNISSAEVTDSALYYCAMAPTVTGNPETLYKNLKYSSTQVSAVI</sequence>